<comment type="catalytic activity">
    <reaction evidence="4 5">
        <text>P(1),P(4)-bis(5'-adenosyl) tetraphosphate + H2O = 2 ADP + 2 H(+)</text>
        <dbReference type="Rhea" id="RHEA:24252"/>
        <dbReference type="ChEBI" id="CHEBI:15377"/>
        <dbReference type="ChEBI" id="CHEBI:15378"/>
        <dbReference type="ChEBI" id="CHEBI:58141"/>
        <dbReference type="ChEBI" id="CHEBI:456216"/>
        <dbReference type="EC" id="3.6.1.41"/>
    </reaction>
</comment>
<evidence type="ECO:0000256" key="1">
    <source>
        <dbReference type="ARBA" id="ARBA00003413"/>
    </source>
</evidence>
<evidence type="ECO:0000256" key="6">
    <source>
        <dbReference type="SAM" id="MobiDB-lite"/>
    </source>
</evidence>
<dbReference type="PANTHER" id="PTHR40942">
    <property type="match status" value="1"/>
</dbReference>
<feature type="compositionally biased region" description="Basic and acidic residues" evidence="6">
    <location>
        <begin position="271"/>
        <end position="280"/>
    </location>
</feature>
<evidence type="ECO:0000256" key="4">
    <source>
        <dbReference type="ARBA" id="ARBA00049417"/>
    </source>
</evidence>
<dbReference type="AlphaFoldDB" id="A0A1N6XYJ1"/>
<dbReference type="SUPFAM" id="SSF56300">
    <property type="entry name" value="Metallo-dependent phosphatases"/>
    <property type="match status" value="1"/>
</dbReference>
<dbReference type="HAMAP" id="MF_00199">
    <property type="entry name" value="ApaH"/>
    <property type="match status" value="1"/>
</dbReference>
<dbReference type="Proteomes" id="UP000186079">
    <property type="component" value="Unassembled WGS sequence"/>
</dbReference>
<dbReference type="InterPro" id="IPR029052">
    <property type="entry name" value="Metallo-depent_PP-like"/>
</dbReference>
<dbReference type="CDD" id="cd07422">
    <property type="entry name" value="MPP_ApaH"/>
    <property type="match status" value="1"/>
</dbReference>
<evidence type="ECO:0000313" key="8">
    <source>
        <dbReference type="EMBL" id="SIR07301.1"/>
    </source>
</evidence>
<dbReference type="PANTHER" id="PTHR40942:SF4">
    <property type="entry name" value="CYTOCHROME C5"/>
    <property type="match status" value="1"/>
</dbReference>
<dbReference type="GO" id="GO:0008803">
    <property type="term" value="F:bis(5'-nucleosyl)-tetraphosphatase (symmetrical) activity"/>
    <property type="evidence" value="ECO:0007669"/>
    <property type="project" value="UniProtKB-UniRule"/>
</dbReference>
<accession>A0A1N6XYJ1</accession>
<keyword evidence="3 5" id="KW-0378">Hydrolase</keyword>
<comment type="similarity">
    <text evidence="2 5">Belongs to the Ap4A hydrolase family.</text>
</comment>
<dbReference type="EC" id="3.6.1.41" evidence="5"/>
<feature type="region of interest" description="Disordered" evidence="6">
    <location>
        <begin position="271"/>
        <end position="295"/>
    </location>
</feature>
<sequence length="311" mass="35162">MALYAVGDIQGCLEPLKCLLERVDFQPARDHLWLVGDLVNRGPDSLGTLRFLYAMRDSITTVLGNHDLHLLAAAYNIERLKKHDSLREILEAPDRDDLLDWLRRQKLLHYDAERDIALVHAGIPPQWTLKKALLRAAEVEEVLRDDNRIREFLDGMYGNEPARWSKNLHGIERLRVITNYFTRMRFCTADGTLDLKSKEGLSSAPAGFAPWFSHPKRKARGQKLIFGHWAALEGRCDEPGLYALDTGCVWGGAMTLLNVDSGELHHCDCQKSKRESHDEPSASPPQPEQGEGTSLLATGLNHLSRLFRSRP</sequence>
<feature type="domain" description="Calcineurin-like phosphoesterase" evidence="7">
    <location>
        <begin position="3"/>
        <end position="159"/>
    </location>
</feature>
<name>A0A1N6XYJ1_9PSED</name>
<dbReference type="PIRSF" id="PIRSF000903">
    <property type="entry name" value="B5n-ttraPtase_sm"/>
    <property type="match status" value="1"/>
</dbReference>
<evidence type="ECO:0000256" key="3">
    <source>
        <dbReference type="ARBA" id="ARBA00022801"/>
    </source>
</evidence>
<dbReference type="Pfam" id="PF00149">
    <property type="entry name" value="Metallophos"/>
    <property type="match status" value="1"/>
</dbReference>
<evidence type="ECO:0000256" key="5">
    <source>
        <dbReference type="HAMAP-Rule" id="MF_00199"/>
    </source>
</evidence>
<dbReference type="Gene3D" id="3.60.21.10">
    <property type="match status" value="1"/>
</dbReference>
<comment type="function">
    <text evidence="1 5">Hydrolyzes diadenosine 5',5'''-P1,P4-tetraphosphate to yield ADP.</text>
</comment>
<organism evidence="8 9">
    <name type="scientific">Pseudomonas flexibilis</name>
    <dbReference type="NCBI Taxonomy" id="706570"/>
    <lineage>
        <taxon>Bacteria</taxon>
        <taxon>Pseudomonadati</taxon>
        <taxon>Pseudomonadota</taxon>
        <taxon>Gammaproteobacteria</taxon>
        <taxon>Pseudomonadales</taxon>
        <taxon>Pseudomonadaceae</taxon>
        <taxon>Pseudomonas</taxon>
    </lineage>
</organism>
<dbReference type="RefSeq" id="WP_081993456.1">
    <property type="nucleotide sequence ID" value="NZ_FTMC01000014.1"/>
</dbReference>
<dbReference type="NCBIfam" id="TIGR00668">
    <property type="entry name" value="apaH"/>
    <property type="match status" value="1"/>
</dbReference>
<dbReference type="NCBIfam" id="NF001204">
    <property type="entry name" value="PRK00166.1"/>
    <property type="match status" value="1"/>
</dbReference>
<evidence type="ECO:0000259" key="7">
    <source>
        <dbReference type="Pfam" id="PF00149"/>
    </source>
</evidence>
<dbReference type="EMBL" id="FTMC01000014">
    <property type="protein sequence ID" value="SIR07301.1"/>
    <property type="molecule type" value="Genomic_DNA"/>
</dbReference>
<gene>
    <name evidence="5" type="primary">apaH</name>
    <name evidence="8" type="ORF">SAMN05421672_11428</name>
</gene>
<dbReference type="InterPro" id="IPR004843">
    <property type="entry name" value="Calcineurin-like_PHP"/>
</dbReference>
<evidence type="ECO:0000256" key="2">
    <source>
        <dbReference type="ARBA" id="ARBA00005419"/>
    </source>
</evidence>
<evidence type="ECO:0000313" key="9">
    <source>
        <dbReference type="Proteomes" id="UP000186079"/>
    </source>
</evidence>
<dbReference type="InterPro" id="IPR004617">
    <property type="entry name" value="ApaH"/>
</dbReference>
<protein>
    <recommendedName>
        <fullName evidence="5">Bis(5'-nucleosyl)-tetraphosphatase, symmetrical</fullName>
        <ecNumber evidence="5">3.6.1.41</ecNumber>
    </recommendedName>
    <alternativeName>
        <fullName evidence="5">Ap4A hydrolase</fullName>
    </alternativeName>
    <alternativeName>
        <fullName evidence="5">Diadenosine 5',5'''-P1,P4-tetraphosphate pyrophosphohydrolase</fullName>
    </alternativeName>
    <alternativeName>
        <fullName evidence="5">Diadenosine tetraphosphatase</fullName>
    </alternativeName>
</protein>
<reference evidence="8 9" key="1">
    <citation type="submission" date="2017-01" db="EMBL/GenBank/DDBJ databases">
        <authorList>
            <person name="Mah S.A."/>
            <person name="Swanson W.J."/>
            <person name="Moy G.W."/>
            <person name="Vacquier V.D."/>
        </authorList>
    </citation>
    <scope>NUCLEOTIDE SEQUENCE [LARGE SCALE GENOMIC DNA]</scope>
    <source>
        <strain evidence="8 9">ATCC 29606</strain>
    </source>
</reference>
<proteinExistence type="inferred from homology"/>